<evidence type="ECO:0000313" key="4">
    <source>
        <dbReference type="EMBL" id="ODR98739.1"/>
    </source>
</evidence>
<proteinExistence type="predicted"/>
<gene>
    <name evidence="4" type="ORF">AUC69_09485</name>
</gene>
<evidence type="ECO:0000256" key="1">
    <source>
        <dbReference type="ARBA" id="ARBA00022729"/>
    </source>
</evidence>
<sequence>MLLAVSASLLGGCKMRGVPGLTTPDFALSTPAPLPAPGEAYPAGAGSAPPGVPVVPNETYTLDSGDKVRVIVFGQDNLSRVYSVDGAGKVAMPLIGAVRARGLTTFELASEIARDLKRKYIKDPKVTVEVETYRPFFILGEVNKPGQYPYVSAMTVEAAVAISEGYTERAKKRFVRLTRRFGGVMSTVMVPTDYPVQPGDTIYVLERFF</sequence>
<dbReference type="STRING" id="1774969.AUC69_09485"/>
<dbReference type="PANTHER" id="PTHR33619">
    <property type="entry name" value="POLYSACCHARIDE EXPORT PROTEIN GFCE-RELATED"/>
    <property type="match status" value="1"/>
</dbReference>
<feature type="domain" description="Polysaccharide export protein N-terminal" evidence="2">
    <location>
        <begin position="56"/>
        <end position="130"/>
    </location>
</feature>
<protein>
    <submittedName>
        <fullName evidence="4">Uncharacterized protein</fullName>
    </submittedName>
</protein>
<dbReference type="AlphaFoldDB" id="A0A1E3VYZ9"/>
<dbReference type="InterPro" id="IPR049712">
    <property type="entry name" value="Poly_export"/>
</dbReference>
<dbReference type="InterPro" id="IPR019554">
    <property type="entry name" value="Soluble_ligand-bd"/>
</dbReference>
<dbReference type="PANTHER" id="PTHR33619:SF3">
    <property type="entry name" value="POLYSACCHARIDE EXPORT PROTEIN GFCE-RELATED"/>
    <property type="match status" value="1"/>
</dbReference>
<name>A0A1E3VYZ9_9HYPH</name>
<dbReference type="InterPro" id="IPR003715">
    <property type="entry name" value="Poly_export_N"/>
</dbReference>
<dbReference type="Gene3D" id="3.30.1950.10">
    <property type="entry name" value="wza like domain"/>
    <property type="match status" value="1"/>
</dbReference>
<evidence type="ECO:0000313" key="5">
    <source>
        <dbReference type="Proteomes" id="UP000094472"/>
    </source>
</evidence>
<feature type="non-terminal residue" evidence="4">
    <location>
        <position position="209"/>
    </location>
</feature>
<dbReference type="GO" id="GO:0015159">
    <property type="term" value="F:polysaccharide transmembrane transporter activity"/>
    <property type="evidence" value="ECO:0007669"/>
    <property type="project" value="InterPro"/>
</dbReference>
<dbReference type="Pfam" id="PF10531">
    <property type="entry name" value="SLBB"/>
    <property type="match status" value="1"/>
</dbReference>
<comment type="caution">
    <text evidence="4">The sequence shown here is derived from an EMBL/GenBank/DDBJ whole genome shotgun (WGS) entry which is preliminary data.</text>
</comment>
<keyword evidence="5" id="KW-1185">Reference proteome</keyword>
<evidence type="ECO:0000259" key="2">
    <source>
        <dbReference type="Pfam" id="PF02563"/>
    </source>
</evidence>
<dbReference type="Pfam" id="PF02563">
    <property type="entry name" value="Poly_export"/>
    <property type="match status" value="1"/>
</dbReference>
<evidence type="ECO:0000259" key="3">
    <source>
        <dbReference type="Pfam" id="PF10531"/>
    </source>
</evidence>
<accession>A0A1E3VYZ9</accession>
<dbReference type="Proteomes" id="UP000094472">
    <property type="component" value="Unassembled WGS sequence"/>
</dbReference>
<keyword evidence="1" id="KW-0732">Signal</keyword>
<dbReference type="EMBL" id="LPWF01000020">
    <property type="protein sequence ID" value="ODR98739.1"/>
    <property type="molecule type" value="Genomic_DNA"/>
</dbReference>
<feature type="domain" description="Soluble ligand binding" evidence="3">
    <location>
        <begin position="136"/>
        <end position="186"/>
    </location>
</feature>
<reference evidence="4 5" key="1">
    <citation type="journal article" date="2016" name="Environ. Microbiol.">
        <title>New Methyloceanibacter diversity from North Sea sediments includes methanotroph containing solely the soluble methane monooxygenase.</title>
        <authorList>
            <person name="Vekeman B."/>
            <person name="Kerckhof F.M."/>
            <person name="Cremers G."/>
            <person name="de Vos P."/>
            <person name="Vandamme P."/>
            <person name="Boon N."/>
            <person name="Op den Camp H.J."/>
            <person name="Heylen K."/>
        </authorList>
    </citation>
    <scope>NUCLEOTIDE SEQUENCE [LARGE SCALE GENOMIC DNA]</scope>
    <source>
        <strain evidence="4 5">R-67175</strain>
    </source>
</reference>
<organism evidence="4 5">
    <name type="scientific">Methyloceanibacter superfactus</name>
    <dbReference type="NCBI Taxonomy" id="1774969"/>
    <lineage>
        <taxon>Bacteria</taxon>
        <taxon>Pseudomonadati</taxon>
        <taxon>Pseudomonadota</taxon>
        <taxon>Alphaproteobacteria</taxon>
        <taxon>Hyphomicrobiales</taxon>
        <taxon>Hyphomicrobiaceae</taxon>
        <taxon>Methyloceanibacter</taxon>
    </lineage>
</organism>